<evidence type="ECO:0000259" key="7">
    <source>
        <dbReference type="Pfam" id="PF00535"/>
    </source>
</evidence>
<protein>
    <submittedName>
        <fullName evidence="8">Glycosyltransferase</fullName>
        <ecNumber evidence="8">2.4.-.-</ecNumber>
    </submittedName>
</protein>
<dbReference type="GO" id="GO:0016757">
    <property type="term" value="F:glycosyltransferase activity"/>
    <property type="evidence" value="ECO:0007669"/>
    <property type="project" value="UniProtKB-KW"/>
</dbReference>
<evidence type="ECO:0000256" key="4">
    <source>
        <dbReference type="ARBA" id="ARBA00022679"/>
    </source>
</evidence>
<dbReference type="PANTHER" id="PTHR43646:SF2">
    <property type="entry name" value="GLYCOSYLTRANSFERASE 2-LIKE DOMAIN-CONTAINING PROTEIN"/>
    <property type="match status" value="1"/>
</dbReference>
<keyword evidence="6" id="KW-1133">Transmembrane helix</keyword>
<gene>
    <name evidence="8" type="ORF">K1J50_17520</name>
</gene>
<evidence type="ECO:0000256" key="6">
    <source>
        <dbReference type="SAM" id="Phobius"/>
    </source>
</evidence>
<name>A0ABS7F755_9PROT</name>
<feature type="transmembrane region" description="Helical" evidence="6">
    <location>
        <begin position="243"/>
        <end position="263"/>
    </location>
</feature>
<dbReference type="Gene3D" id="3.90.550.10">
    <property type="entry name" value="Spore Coat Polysaccharide Biosynthesis Protein SpsA, Chain A"/>
    <property type="match status" value="1"/>
</dbReference>
<evidence type="ECO:0000256" key="2">
    <source>
        <dbReference type="ARBA" id="ARBA00022475"/>
    </source>
</evidence>
<feature type="domain" description="Glycosyltransferase 2-like" evidence="7">
    <location>
        <begin position="4"/>
        <end position="158"/>
    </location>
</feature>
<dbReference type="PANTHER" id="PTHR43646">
    <property type="entry name" value="GLYCOSYLTRANSFERASE"/>
    <property type="match status" value="1"/>
</dbReference>
<dbReference type="SUPFAM" id="SSF53448">
    <property type="entry name" value="Nucleotide-diphospho-sugar transferases"/>
    <property type="match status" value="1"/>
</dbReference>
<evidence type="ECO:0000256" key="3">
    <source>
        <dbReference type="ARBA" id="ARBA00022676"/>
    </source>
</evidence>
<proteinExistence type="predicted"/>
<organism evidence="8 9">
    <name type="scientific">Caldovatus aquaticus</name>
    <dbReference type="NCBI Taxonomy" id="2865671"/>
    <lineage>
        <taxon>Bacteria</taxon>
        <taxon>Pseudomonadati</taxon>
        <taxon>Pseudomonadota</taxon>
        <taxon>Alphaproteobacteria</taxon>
        <taxon>Acetobacterales</taxon>
        <taxon>Roseomonadaceae</taxon>
        <taxon>Caldovatus</taxon>
    </lineage>
</organism>
<keyword evidence="5 6" id="KW-0472">Membrane</keyword>
<dbReference type="EC" id="2.4.-.-" evidence="8"/>
<comment type="subcellular location">
    <subcellularLocation>
        <location evidence="1">Cell membrane</location>
    </subcellularLocation>
</comment>
<dbReference type="InterPro" id="IPR029044">
    <property type="entry name" value="Nucleotide-diphossugar_trans"/>
</dbReference>
<keyword evidence="9" id="KW-1185">Reference proteome</keyword>
<keyword evidence="3 8" id="KW-0328">Glycosyltransferase</keyword>
<dbReference type="InterPro" id="IPR001173">
    <property type="entry name" value="Glyco_trans_2-like"/>
</dbReference>
<keyword evidence="6" id="KW-0812">Transmembrane</keyword>
<feature type="transmembrane region" description="Helical" evidence="6">
    <location>
        <begin position="293"/>
        <end position="313"/>
    </location>
</feature>
<dbReference type="Proteomes" id="UP001519924">
    <property type="component" value="Unassembled WGS sequence"/>
</dbReference>
<reference evidence="8 9" key="1">
    <citation type="submission" date="2021-08" db="EMBL/GenBank/DDBJ databases">
        <title>Caldovatus sediminis gen. nov., sp. nov., a moderately thermophilic bacterium isolated from a hot spring.</title>
        <authorList>
            <person name="Hu C.-J."/>
            <person name="Li W.-J."/>
            <person name="Xian W.-D."/>
        </authorList>
    </citation>
    <scope>NUCLEOTIDE SEQUENCE [LARGE SCALE GENOMIC DNA]</scope>
    <source>
        <strain evidence="8 9">SYSU G05006</strain>
    </source>
</reference>
<keyword evidence="4 8" id="KW-0808">Transferase</keyword>
<evidence type="ECO:0000256" key="1">
    <source>
        <dbReference type="ARBA" id="ARBA00004236"/>
    </source>
</evidence>
<dbReference type="EMBL" id="JAHZUY010000083">
    <property type="protein sequence ID" value="MBW8271279.1"/>
    <property type="molecule type" value="Genomic_DNA"/>
</dbReference>
<accession>A0ABS7F755</accession>
<dbReference type="RefSeq" id="WP_220119052.1">
    <property type="nucleotide sequence ID" value="NZ_JAHZUY010000083.1"/>
</dbReference>
<sequence>MKVSFLIKALNEEAHIARTIESCLAALERVDGEVILADCLSCDRTVAIASRYPIRIVQLENPADRGCGAAPQLGYQYARGEFVYLIDGDMAFHADFLPAALQAAAADERLAGVGGIVRERRVENLEFASRLARARADLRPGIVDRLDGGGLYRRAAIESVGYLSDRNLHAFEEFELATRLRARGWRLARLDRIAVDHYGYTTNAYRLLWARAKSGYALGAGELARAALGRPSLPEVVRKIRTLWISVLVVAWLAAIPSAFALAGGTARAAALSGALLAAPPAAMAVRRRSLKLGVYAVAVWIVYAIGTVRGFLRRRVDPAAWIPSRVLHDGTALPRRTVPARAPDARAETA</sequence>
<comment type="caution">
    <text evidence="8">The sequence shown here is derived from an EMBL/GenBank/DDBJ whole genome shotgun (WGS) entry which is preliminary data.</text>
</comment>
<dbReference type="Pfam" id="PF00535">
    <property type="entry name" value="Glycos_transf_2"/>
    <property type="match status" value="1"/>
</dbReference>
<keyword evidence="2" id="KW-1003">Cell membrane</keyword>
<evidence type="ECO:0000313" key="9">
    <source>
        <dbReference type="Proteomes" id="UP001519924"/>
    </source>
</evidence>
<evidence type="ECO:0000313" key="8">
    <source>
        <dbReference type="EMBL" id="MBW8271279.1"/>
    </source>
</evidence>
<evidence type="ECO:0000256" key="5">
    <source>
        <dbReference type="ARBA" id="ARBA00023136"/>
    </source>
</evidence>